<reference evidence="10 11" key="1">
    <citation type="submission" date="2016-12" db="EMBL/GenBank/DDBJ databases">
        <title>Genome sequencing of Methylocaldum marinum.</title>
        <authorList>
            <person name="Takeuchi M."/>
            <person name="Kamagata Y."/>
            <person name="Hiraoka S."/>
            <person name="Oshima K."/>
            <person name="Hattori M."/>
            <person name="Iwasaki W."/>
        </authorList>
    </citation>
    <scope>NUCLEOTIDE SEQUENCE [LARGE SCALE GENOMIC DNA]</scope>
    <source>
        <strain evidence="10 11">S8</strain>
    </source>
</reference>
<sequence length="374" mass="40891">MRTLLNIFHLGIKELRGLGRDTLMLVLIVYSFSFQVYVAATGLPESLHKAPIAIVDEDRSQLSTRIINAFYPPHFLPPAIIDYRAMDPGMDAGLYTFVLDIPPNFQRDVLAGRQPAIQLNVDATRMSQAFIGNSYIQNIVNGEVAAFVEGYRTVAALPVELEVRMRFNPNLTAAWFGAVMQVINSVTMLSIILTGAALIREREHGTIEHLLVMPLTPFEIMMSKVWAMGLVVVVVATASVLLVVQGALDVPIEGSIALFVLGTALHLFATTSMGIFLGTVARSMPQMGLLMIIVLLPLQMLSGSTTPRESMPELVQTIMLAAPTTHFVAFAQAILYRGAGFGIVWPQFLALIAIGSVFFVLALTRFRKTIGTMV</sequence>
<dbReference type="InterPro" id="IPR051449">
    <property type="entry name" value="ABC-2_transporter_component"/>
</dbReference>
<feature type="transmembrane region" description="Helical" evidence="8">
    <location>
        <begin position="225"/>
        <end position="244"/>
    </location>
</feature>
<comment type="subcellular location">
    <subcellularLocation>
        <location evidence="1">Cell membrane</location>
        <topology evidence="1">Multi-pass membrane protein</topology>
    </subcellularLocation>
</comment>
<dbReference type="KEGG" id="mmai:sS8_1610"/>
<evidence type="ECO:0000256" key="4">
    <source>
        <dbReference type="ARBA" id="ARBA00022475"/>
    </source>
</evidence>
<feature type="transmembrane region" description="Helical" evidence="8">
    <location>
        <begin position="314"/>
        <end position="336"/>
    </location>
</feature>
<dbReference type="GO" id="GO:0005886">
    <property type="term" value="C:plasma membrane"/>
    <property type="evidence" value="ECO:0007669"/>
    <property type="project" value="UniProtKB-SubCell"/>
</dbReference>
<keyword evidence="11" id="KW-1185">Reference proteome</keyword>
<evidence type="ECO:0000256" key="2">
    <source>
        <dbReference type="ARBA" id="ARBA00007783"/>
    </source>
</evidence>
<accession>A0A250KPP0</accession>
<keyword evidence="3" id="KW-0813">Transport</keyword>
<dbReference type="Pfam" id="PF12698">
    <property type="entry name" value="ABC2_membrane_3"/>
    <property type="match status" value="1"/>
</dbReference>
<evidence type="ECO:0000313" key="10">
    <source>
        <dbReference type="EMBL" id="BBA33568.1"/>
    </source>
</evidence>
<dbReference type="PROSITE" id="PS51012">
    <property type="entry name" value="ABC_TM2"/>
    <property type="match status" value="1"/>
</dbReference>
<feature type="transmembrane region" description="Helical" evidence="8">
    <location>
        <begin position="256"/>
        <end position="277"/>
    </location>
</feature>
<evidence type="ECO:0000256" key="8">
    <source>
        <dbReference type="SAM" id="Phobius"/>
    </source>
</evidence>
<dbReference type="PANTHER" id="PTHR30294:SF47">
    <property type="entry name" value="INNER MEMBRANE TRANSPORT PERMEASE YHHJ"/>
    <property type="match status" value="1"/>
</dbReference>
<evidence type="ECO:0000256" key="3">
    <source>
        <dbReference type="ARBA" id="ARBA00022448"/>
    </source>
</evidence>
<dbReference type="InterPro" id="IPR047817">
    <property type="entry name" value="ABC2_TM_bact-type"/>
</dbReference>
<protein>
    <submittedName>
        <fullName evidence="10">ABC transporter</fullName>
    </submittedName>
</protein>
<dbReference type="Proteomes" id="UP000266313">
    <property type="component" value="Chromosome"/>
</dbReference>
<evidence type="ECO:0000256" key="7">
    <source>
        <dbReference type="ARBA" id="ARBA00023136"/>
    </source>
</evidence>
<name>A0A250KPP0_9GAMM</name>
<keyword evidence="5 8" id="KW-0812">Transmembrane</keyword>
<feature type="transmembrane region" description="Helical" evidence="8">
    <location>
        <begin position="342"/>
        <end position="363"/>
    </location>
</feature>
<dbReference type="GO" id="GO:0140359">
    <property type="term" value="F:ABC-type transporter activity"/>
    <property type="evidence" value="ECO:0007669"/>
    <property type="project" value="InterPro"/>
</dbReference>
<dbReference type="RefSeq" id="WP_119629166.1">
    <property type="nucleotide sequence ID" value="NZ_AP017928.1"/>
</dbReference>
<keyword evidence="4" id="KW-1003">Cell membrane</keyword>
<keyword evidence="7 8" id="KW-0472">Membrane</keyword>
<gene>
    <name evidence="10" type="ORF">sS8_1610</name>
</gene>
<dbReference type="AlphaFoldDB" id="A0A250KPP0"/>
<proteinExistence type="inferred from homology"/>
<evidence type="ECO:0000256" key="1">
    <source>
        <dbReference type="ARBA" id="ARBA00004651"/>
    </source>
</evidence>
<feature type="domain" description="ABC transmembrane type-2" evidence="9">
    <location>
        <begin position="133"/>
        <end position="369"/>
    </location>
</feature>
<dbReference type="OrthoDB" id="9808686at2"/>
<evidence type="ECO:0000256" key="6">
    <source>
        <dbReference type="ARBA" id="ARBA00022989"/>
    </source>
</evidence>
<evidence type="ECO:0000256" key="5">
    <source>
        <dbReference type="ARBA" id="ARBA00022692"/>
    </source>
</evidence>
<dbReference type="InterPro" id="IPR013525">
    <property type="entry name" value="ABC2_TM"/>
</dbReference>
<dbReference type="Gene3D" id="3.40.1710.10">
    <property type="entry name" value="abc type-2 transporter like domain"/>
    <property type="match status" value="1"/>
</dbReference>
<organism evidence="10 11">
    <name type="scientific">Methylocaldum marinum</name>
    <dbReference type="NCBI Taxonomy" id="1432792"/>
    <lineage>
        <taxon>Bacteria</taxon>
        <taxon>Pseudomonadati</taxon>
        <taxon>Pseudomonadota</taxon>
        <taxon>Gammaproteobacteria</taxon>
        <taxon>Methylococcales</taxon>
        <taxon>Methylococcaceae</taxon>
        <taxon>Methylocaldum</taxon>
    </lineage>
</organism>
<feature type="transmembrane region" description="Helical" evidence="8">
    <location>
        <begin position="174"/>
        <end position="199"/>
    </location>
</feature>
<evidence type="ECO:0000313" key="11">
    <source>
        <dbReference type="Proteomes" id="UP000266313"/>
    </source>
</evidence>
<evidence type="ECO:0000259" key="9">
    <source>
        <dbReference type="PROSITE" id="PS51012"/>
    </source>
</evidence>
<keyword evidence="6 8" id="KW-1133">Transmembrane helix</keyword>
<feature type="transmembrane region" description="Helical" evidence="8">
    <location>
        <begin position="283"/>
        <end position="302"/>
    </location>
</feature>
<dbReference type="EMBL" id="AP017928">
    <property type="protein sequence ID" value="BBA33568.1"/>
    <property type="molecule type" value="Genomic_DNA"/>
</dbReference>
<dbReference type="PANTHER" id="PTHR30294">
    <property type="entry name" value="MEMBRANE COMPONENT OF ABC TRANSPORTER YHHJ-RELATED"/>
    <property type="match status" value="1"/>
</dbReference>
<comment type="similarity">
    <text evidence="2">Belongs to the ABC-2 integral membrane protein family.</text>
</comment>